<keyword evidence="2" id="KW-1185">Reference proteome</keyword>
<dbReference type="EMBL" id="AP024488">
    <property type="protein sequence ID" value="BCS99334.1"/>
    <property type="molecule type" value="Genomic_DNA"/>
</dbReference>
<organism evidence="1 2">
    <name type="scientific">Desulfoluna limicola</name>
    <dbReference type="NCBI Taxonomy" id="2810562"/>
    <lineage>
        <taxon>Bacteria</taxon>
        <taxon>Pseudomonadati</taxon>
        <taxon>Thermodesulfobacteriota</taxon>
        <taxon>Desulfobacteria</taxon>
        <taxon>Desulfobacterales</taxon>
        <taxon>Desulfolunaceae</taxon>
        <taxon>Desulfoluna</taxon>
    </lineage>
</organism>
<dbReference type="Proteomes" id="UP001320148">
    <property type="component" value="Chromosome"/>
</dbReference>
<dbReference type="InterPro" id="IPR025529">
    <property type="entry name" value="DUF4416"/>
</dbReference>
<evidence type="ECO:0008006" key="3">
    <source>
        <dbReference type="Google" id="ProtNLM"/>
    </source>
</evidence>
<proteinExistence type="predicted"/>
<gene>
    <name evidence="1" type="ORF">DSLASN_49660</name>
</gene>
<name>A0ABM7PPB1_9BACT</name>
<reference evidence="1 2" key="1">
    <citation type="submission" date="2021-02" db="EMBL/GenBank/DDBJ databases">
        <title>Complete genome of Desulfoluna sp. strain ASN36.</title>
        <authorList>
            <person name="Takahashi A."/>
            <person name="Kojima H."/>
            <person name="Fukui M."/>
        </authorList>
    </citation>
    <scope>NUCLEOTIDE SEQUENCE [LARGE SCALE GENOMIC DNA]</scope>
    <source>
        <strain evidence="1 2">ASN36</strain>
    </source>
</reference>
<dbReference type="Pfam" id="PF14385">
    <property type="entry name" value="DUF4416"/>
    <property type="match status" value="1"/>
</dbReference>
<evidence type="ECO:0000313" key="2">
    <source>
        <dbReference type="Proteomes" id="UP001320148"/>
    </source>
</evidence>
<accession>A0ABM7PPB1</accession>
<sequence>MPAKLLVGVLTEEKGLVSDVASALVDRFGPVDMVSCWMPFTDTSYYEKEMGGPLFRRIFAFSHLVNQGGLADIKLCTNALEDEFSRDGNRRVNIDPGFLLHSRFVLASAKDFTHRIYIGKGIYADLTLTYSAGAFRVLPWTFPDYTVQAMIGFLTDVRRRYDASFHLPDSFTPVATKD</sequence>
<protein>
    <recommendedName>
        <fullName evidence="3">GTP-binding protein</fullName>
    </recommendedName>
</protein>
<evidence type="ECO:0000313" key="1">
    <source>
        <dbReference type="EMBL" id="BCS99334.1"/>
    </source>
</evidence>